<evidence type="ECO:0000313" key="10">
    <source>
        <dbReference type="Proteomes" id="UP000181728"/>
    </source>
</evidence>
<dbReference type="GO" id="GO:0016020">
    <property type="term" value="C:membrane"/>
    <property type="evidence" value="ECO:0007669"/>
    <property type="project" value="UniProtKB-SubCell"/>
</dbReference>
<feature type="transmembrane region" description="Helical" evidence="7">
    <location>
        <begin position="35"/>
        <end position="55"/>
    </location>
</feature>
<evidence type="ECO:0000256" key="2">
    <source>
        <dbReference type="ARBA" id="ARBA00022448"/>
    </source>
</evidence>
<feature type="transmembrane region" description="Helical" evidence="7">
    <location>
        <begin position="232"/>
        <end position="256"/>
    </location>
</feature>
<keyword evidence="2" id="KW-0813">Transport</keyword>
<feature type="transmembrane region" description="Helical" evidence="7">
    <location>
        <begin position="102"/>
        <end position="121"/>
    </location>
</feature>
<evidence type="ECO:0000256" key="5">
    <source>
        <dbReference type="ARBA" id="ARBA00022989"/>
    </source>
</evidence>
<evidence type="ECO:0000313" key="8">
    <source>
        <dbReference type="EMBL" id="MDV7715867.1"/>
    </source>
</evidence>
<feature type="transmembrane region" description="Helical" evidence="7">
    <location>
        <begin position="67"/>
        <end position="90"/>
    </location>
</feature>
<dbReference type="EMBL" id="MLOK01000057">
    <property type="protein sequence ID" value="OIM20474.1"/>
    <property type="molecule type" value="Genomic_DNA"/>
</dbReference>
<feature type="transmembrane region" description="Helical" evidence="7">
    <location>
        <begin position="127"/>
        <end position="148"/>
    </location>
</feature>
<reference evidence="9 10" key="1">
    <citation type="journal article" date="2016" name="BMC Genomics">
        <title>Consensus pan-genome assembly of the specialised wine bacterium Oenococcus oeni.</title>
        <authorList>
            <person name="Sternes P.R."/>
            <person name="Borneman A.R."/>
        </authorList>
    </citation>
    <scope>NUCLEOTIDE SEQUENCE [LARGE SCALE GENOMIC DNA]</scope>
    <source>
        <strain evidence="9 10">AWRIB661</strain>
    </source>
</reference>
<feature type="transmembrane region" description="Helical" evidence="7">
    <location>
        <begin position="295"/>
        <end position="314"/>
    </location>
</feature>
<dbReference type="Proteomes" id="UP000181728">
    <property type="component" value="Unassembled WGS sequence"/>
</dbReference>
<keyword evidence="5 7" id="KW-1133">Transmembrane helix</keyword>
<evidence type="ECO:0000313" key="11">
    <source>
        <dbReference type="Proteomes" id="UP001281024"/>
    </source>
</evidence>
<dbReference type="AlphaFoldDB" id="A0A483BDN9"/>
<sequence>MILVLISALLPIIVTLCLGYFSGARKDFGESHSKILNKLIMSYSLPMSLFGGILATGRKVIFENIPVAIWIFIGMVGGYLIVFSICKFILKNSTSLSALRSLTISGPAIPFVGPTLLGSLFPTETSLIVAIGSLIMNVVQVPLTVILLSTDSYELSANNKNRKINNLGLDIISAFKKPVVWAPIFALILSLFGITLSPIWQKNFSVLGGATGGMALFSIGIILYVKKPKLNLAVWMNTLSRTVFVPLVIFLVMMFFKVDRSVINMTTMTMGITVAAISTIFANQYKVAEQEMASTLFLSNIISIFSMGLIIVFLKI</sequence>
<keyword evidence="4 7" id="KW-0812">Transmembrane</keyword>
<dbReference type="PANTHER" id="PTHR36838">
    <property type="entry name" value="AUXIN EFFLUX CARRIER FAMILY PROTEIN"/>
    <property type="match status" value="1"/>
</dbReference>
<feature type="transmembrane region" description="Helical" evidence="7">
    <location>
        <begin position="206"/>
        <end position="225"/>
    </location>
</feature>
<evidence type="ECO:0000256" key="1">
    <source>
        <dbReference type="ARBA" id="ARBA00004141"/>
    </source>
</evidence>
<keyword evidence="6 7" id="KW-0472">Membrane</keyword>
<accession>A0A483BDN9</accession>
<gene>
    <name evidence="9" type="ORF">ATX59_08765</name>
    <name evidence="8" type="ORF">GA838_09035</name>
</gene>
<evidence type="ECO:0000256" key="6">
    <source>
        <dbReference type="ARBA" id="ARBA00023136"/>
    </source>
</evidence>
<name>A0A483BDN9_OENOE</name>
<evidence type="ECO:0000256" key="7">
    <source>
        <dbReference type="SAM" id="Phobius"/>
    </source>
</evidence>
<dbReference type="RefSeq" id="WP_071419482.1">
    <property type="nucleotide sequence ID" value="NZ_MLKQ01000231.1"/>
</dbReference>
<dbReference type="EMBL" id="WERV01000008">
    <property type="protein sequence ID" value="MDV7715867.1"/>
    <property type="molecule type" value="Genomic_DNA"/>
</dbReference>
<comment type="caution">
    <text evidence="8">The sequence shown here is derived from an EMBL/GenBank/DDBJ whole genome shotgun (WGS) entry which is preliminary data.</text>
</comment>
<dbReference type="PANTHER" id="PTHR36838:SF1">
    <property type="entry name" value="SLR1864 PROTEIN"/>
    <property type="match status" value="1"/>
</dbReference>
<protein>
    <submittedName>
        <fullName evidence="8">Permease</fullName>
    </submittedName>
</protein>
<dbReference type="Proteomes" id="UP001281024">
    <property type="component" value="Unassembled WGS sequence"/>
</dbReference>
<proteinExistence type="predicted"/>
<evidence type="ECO:0000256" key="4">
    <source>
        <dbReference type="ARBA" id="ARBA00022692"/>
    </source>
</evidence>
<feature type="transmembrane region" description="Helical" evidence="7">
    <location>
        <begin position="262"/>
        <end position="283"/>
    </location>
</feature>
<dbReference type="GO" id="GO:0055085">
    <property type="term" value="P:transmembrane transport"/>
    <property type="evidence" value="ECO:0007669"/>
    <property type="project" value="InterPro"/>
</dbReference>
<keyword evidence="3" id="KW-1003">Cell membrane</keyword>
<evidence type="ECO:0000313" key="9">
    <source>
        <dbReference type="EMBL" id="OIM20474.1"/>
    </source>
</evidence>
<evidence type="ECO:0000256" key="3">
    <source>
        <dbReference type="ARBA" id="ARBA00022475"/>
    </source>
</evidence>
<dbReference type="Pfam" id="PF03547">
    <property type="entry name" value="Mem_trans"/>
    <property type="match status" value="1"/>
</dbReference>
<feature type="transmembrane region" description="Helical" evidence="7">
    <location>
        <begin position="179"/>
        <end position="200"/>
    </location>
</feature>
<organism evidence="8 11">
    <name type="scientific">Oenococcus oeni</name>
    <name type="common">Leuconostoc oenos</name>
    <dbReference type="NCBI Taxonomy" id="1247"/>
    <lineage>
        <taxon>Bacteria</taxon>
        <taxon>Bacillati</taxon>
        <taxon>Bacillota</taxon>
        <taxon>Bacilli</taxon>
        <taxon>Lactobacillales</taxon>
        <taxon>Lactobacillaceae</taxon>
        <taxon>Oenococcus</taxon>
    </lineage>
</organism>
<comment type="subcellular location">
    <subcellularLocation>
        <location evidence="1">Membrane</location>
        <topology evidence="1">Multi-pass membrane protein</topology>
    </subcellularLocation>
</comment>
<reference evidence="8" key="2">
    <citation type="submission" date="2019-10" db="EMBL/GenBank/DDBJ databases">
        <title>Malate fermentation in French cider.</title>
        <authorList>
            <person name="Cousin F.J."/>
            <person name="Medina Fernandez S."/>
            <person name="Misery B."/>
            <person name="Laplace J.-M."/>
            <person name="Cretenet M."/>
        </authorList>
    </citation>
    <scope>NUCLEOTIDE SEQUENCE</scope>
    <source>
        <strain evidence="8">UCMA15129</strain>
    </source>
</reference>
<feature type="transmembrane region" description="Helical" evidence="7">
    <location>
        <begin position="6"/>
        <end position="23"/>
    </location>
</feature>
<dbReference type="InterPro" id="IPR004776">
    <property type="entry name" value="Mem_transp_PIN-like"/>
</dbReference>